<reference evidence="4 5" key="1">
    <citation type="submission" date="2020-07" db="EMBL/GenBank/DDBJ databases">
        <title>Bacterium isolated from marine sediment.</title>
        <authorList>
            <person name="Shang D."/>
            <person name="Du Z.-J."/>
        </authorList>
    </citation>
    <scope>NUCLEOTIDE SEQUENCE [LARGE SCALE GENOMIC DNA]</scope>
    <source>
        <strain evidence="4 5">S7007</strain>
    </source>
</reference>
<dbReference type="InterPro" id="IPR000182">
    <property type="entry name" value="GNAT_dom"/>
</dbReference>
<evidence type="ECO:0000256" key="1">
    <source>
        <dbReference type="ARBA" id="ARBA00022679"/>
    </source>
</evidence>
<dbReference type="InterPro" id="IPR016181">
    <property type="entry name" value="Acyl_CoA_acyltransferase"/>
</dbReference>
<evidence type="ECO:0000313" key="4">
    <source>
        <dbReference type="EMBL" id="MBA6157051.1"/>
    </source>
</evidence>
<dbReference type="GO" id="GO:0016747">
    <property type="term" value="F:acyltransferase activity, transferring groups other than amino-acyl groups"/>
    <property type="evidence" value="ECO:0007669"/>
    <property type="project" value="InterPro"/>
</dbReference>
<dbReference type="PANTHER" id="PTHR43877">
    <property type="entry name" value="AMINOALKYLPHOSPHONATE N-ACETYLTRANSFERASE-RELATED-RELATED"/>
    <property type="match status" value="1"/>
</dbReference>
<dbReference type="Proteomes" id="UP000563906">
    <property type="component" value="Unassembled WGS sequence"/>
</dbReference>
<gene>
    <name evidence="4" type="ORF">H3Z83_11030</name>
</gene>
<dbReference type="InterPro" id="IPR050832">
    <property type="entry name" value="Bact_Acetyltransf"/>
</dbReference>
<organism evidence="4 5">
    <name type="scientific">Tenacibaculum pelagium</name>
    <dbReference type="NCBI Taxonomy" id="2759527"/>
    <lineage>
        <taxon>Bacteria</taxon>
        <taxon>Pseudomonadati</taxon>
        <taxon>Bacteroidota</taxon>
        <taxon>Flavobacteriia</taxon>
        <taxon>Flavobacteriales</taxon>
        <taxon>Flavobacteriaceae</taxon>
        <taxon>Tenacibaculum</taxon>
    </lineage>
</organism>
<evidence type="ECO:0000259" key="3">
    <source>
        <dbReference type="PROSITE" id="PS51186"/>
    </source>
</evidence>
<comment type="caution">
    <text evidence="4">The sequence shown here is derived from an EMBL/GenBank/DDBJ whole genome shotgun (WGS) entry which is preliminary data.</text>
</comment>
<dbReference type="Pfam" id="PF00583">
    <property type="entry name" value="Acetyltransf_1"/>
    <property type="match status" value="1"/>
</dbReference>
<accession>A0A839ATV9</accession>
<keyword evidence="5" id="KW-1185">Reference proteome</keyword>
<feature type="domain" description="N-acetyltransferase" evidence="3">
    <location>
        <begin position="2"/>
        <end position="152"/>
    </location>
</feature>
<proteinExistence type="predicted"/>
<keyword evidence="1 4" id="KW-0808">Transferase</keyword>
<dbReference type="PROSITE" id="PS51186">
    <property type="entry name" value="GNAT"/>
    <property type="match status" value="1"/>
</dbReference>
<dbReference type="CDD" id="cd04301">
    <property type="entry name" value="NAT_SF"/>
    <property type="match status" value="1"/>
</dbReference>
<keyword evidence="2" id="KW-0012">Acyltransferase</keyword>
<name>A0A839ATV9_9FLAO</name>
<dbReference type="PANTHER" id="PTHR43877:SF2">
    <property type="entry name" value="AMINOALKYLPHOSPHONATE N-ACETYLTRANSFERASE-RELATED"/>
    <property type="match status" value="1"/>
</dbReference>
<dbReference type="AlphaFoldDB" id="A0A839ATV9"/>
<evidence type="ECO:0000256" key="2">
    <source>
        <dbReference type="ARBA" id="ARBA00023315"/>
    </source>
</evidence>
<dbReference type="SUPFAM" id="SSF55729">
    <property type="entry name" value="Acyl-CoA N-acyltransferases (Nat)"/>
    <property type="match status" value="1"/>
</dbReference>
<evidence type="ECO:0000313" key="5">
    <source>
        <dbReference type="Proteomes" id="UP000563906"/>
    </source>
</evidence>
<dbReference type="Gene3D" id="3.40.630.30">
    <property type="match status" value="1"/>
</dbReference>
<dbReference type="RefSeq" id="WP_182125550.1">
    <property type="nucleotide sequence ID" value="NZ_JACGLS010000005.1"/>
</dbReference>
<sequence length="152" mass="17393">MIATRSARLEDLPILLDFEQGVINFERPFDPTLKEEKISYYDIKVMILSDEVEVIVAVENNEVIGSGYARIEEVKPYLKHSKHAYLGFMFVKPSHRGRGVNKLVIEALYSWIKSKGITEVRLDVYADNPGAIKAYEKVGFKSLLINMRKSLK</sequence>
<dbReference type="EMBL" id="JACGLS010000005">
    <property type="protein sequence ID" value="MBA6157051.1"/>
    <property type="molecule type" value="Genomic_DNA"/>
</dbReference>
<protein>
    <submittedName>
        <fullName evidence="4">GNAT family N-acetyltransferase</fullName>
    </submittedName>
</protein>